<evidence type="ECO:0000256" key="5">
    <source>
        <dbReference type="ARBA" id="ARBA00022833"/>
    </source>
</evidence>
<dbReference type="InterPro" id="IPR000834">
    <property type="entry name" value="Peptidase_M14"/>
</dbReference>
<dbReference type="GO" id="GO:0005615">
    <property type="term" value="C:extracellular space"/>
    <property type="evidence" value="ECO:0007669"/>
    <property type="project" value="TreeGrafter"/>
</dbReference>
<dbReference type="EMBL" id="QRHA01000002">
    <property type="protein sequence ID" value="RDV28217.1"/>
    <property type="molecule type" value="Genomic_DNA"/>
</dbReference>
<dbReference type="Pfam" id="PF00246">
    <property type="entry name" value="Peptidase_M14"/>
    <property type="match status" value="1"/>
</dbReference>
<dbReference type="PANTHER" id="PTHR11705">
    <property type="entry name" value="PROTEASE FAMILY M14 CARBOXYPEPTIDASE A,B"/>
    <property type="match status" value="1"/>
</dbReference>
<evidence type="ECO:0000256" key="2">
    <source>
        <dbReference type="ARBA" id="ARBA00005988"/>
    </source>
</evidence>
<gene>
    <name evidence="9" type="ORF">DXV75_03310</name>
</gene>
<dbReference type="Proteomes" id="UP000256561">
    <property type="component" value="Unassembled WGS sequence"/>
</dbReference>
<evidence type="ECO:0000313" key="10">
    <source>
        <dbReference type="Proteomes" id="UP000256561"/>
    </source>
</evidence>
<dbReference type="SUPFAM" id="SSF53187">
    <property type="entry name" value="Zn-dependent exopeptidases"/>
    <property type="match status" value="1"/>
</dbReference>
<organism evidence="9 10">
    <name type="scientific">Alteromonas aestuariivivens</name>
    <dbReference type="NCBI Taxonomy" id="1938339"/>
    <lineage>
        <taxon>Bacteria</taxon>
        <taxon>Pseudomonadati</taxon>
        <taxon>Pseudomonadota</taxon>
        <taxon>Gammaproteobacteria</taxon>
        <taxon>Alteromonadales</taxon>
        <taxon>Alteromonadaceae</taxon>
        <taxon>Alteromonas/Salinimonas group</taxon>
        <taxon>Alteromonas</taxon>
    </lineage>
</organism>
<dbReference type="Gene3D" id="3.40.50.880">
    <property type="match status" value="1"/>
</dbReference>
<name>A0A3D8MEB6_9ALTE</name>
<keyword evidence="4" id="KW-0378">Hydrolase</keyword>
<dbReference type="SUPFAM" id="SSF52317">
    <property type="entry name" value="Class I glutamine amidotransferase-like"/>
    <property type="match status" value="1"/>
</dbReference>
<dbReference type="PANTHER" id="PTHR11705:SF143">
    <property type="entry name" value="SLL0236 PROTEIN"/>
    <property type="match status" value="1"/>
</dbReference>
<evidence type="ECO:0000313" key="9">
    <source>
        <dbReference type="EMBL" id="RDV28217.1"/>
    </source>
</evidence>
<evidence type="ECO:0000256" key="7">
    <source>
        <dbReference type="SAM" id="SignalP"/>
    </source>
</evidence>
<evidence type="ECO:0000259" key="8">
    <source>
        <dbReference type="SMART" id="SM00631"/>
    </source>
</evidence>
<keyword evidence="5" id="KW-0862">Zinc</keyword>
<dbReference type="OrthoDB" id="9758209at2"/>
<keyword evidence="3" id="KW-0645">Protease</keyword>
<comment type="similarity">
    <text evidence="2">Belongs to the peptidase M14 family.</text>
</comment>
<feature type="chain" id="PRO_5017680487" evidence="7">
    <location>
        <begin position="25"/>
        <end position="905"/>
    </location>
</feature>
<dbReference type="RefSeq" id="WP_115592175.1">
    <property type="nucleotide sequence ID" value="NZ_QRHA01000002.1"/>
</dbReference>
<evidence type="ECO:0000256" key="3">
    <source>
        <dbReference type="ARBA" id="ARBA00022670"/>
    </source>
</evidence>
<dbReference type="GO" id="GO:0008270">
    <property type="term" value="F:zinc ion binding"/>
    <property type="evidence" value="ECO:0007669"/>
    <property type="project" value="InterPro"/>
</dbReference>
<reference evidence="10" key="1">
    <citation type="submission" date="2018-08" db="EMBL/GenBank/DDBJ databases">
        <authorList>
            <person name="Zhang J."/>
            <person name="Du Z.-J."/>
        </authorList>
    </citation>
    <scope>NUCLEOTIDE SEQUENCE [LARGE SCALE GENOMIC DNA]</scope>
    <source>
        <strain evidence="10">KCTC 52655</strain>
    </source>
</reference>
<accession>A0A3D8MEB6</accession>
<comment type="cofactor">
    <cofactor evidence="1">
        <name>Zn(2+)</name>
        <dbReference type="ChEBI" id="CHEBI:29105"/>
    </cofactor>
</comment>
<feature type="domain" description="Peptidase M14" evidence="8">
    <location>
        <begin position="65"/>
        <end position="390"/>
    </location>
</feature>
<dbReference type="GO" id="GO:0004181">
    <property type="term" value="F:metallocarboxypeptidase activity"/>
    <property type="evidence" value="ECO:0007669"/>
    <property type="project" value="InterPro"/>
</dbReference>
<dbReference type="Gene3D" id="3.40.630.10">
    <property type="entry name" value="Zn peptidases"/>
    <property type="match status" value="1"/>
</dbReference>
<feature type="signal peptide" evidence="7">
    <location>
        <begin position="1"/>
        <end position="24"/>
    </location>
</feature>
<comment type="caution">
    <text evidence="9">The sequence shown here is derived from an EMBL/GenBank/DDBJ whole genome shotgun (WGS) entry which is preliminary data.</text>
</comment>
<dbReference type="SMART" id="SM00631">
    <property type="entry name" value="Zn_pept"/>
    <property type="match status" value="1"/>
</dbReference>
<dbReference type="AlphaFoldDB" id="A0A3D8MEB6"/>
<sequence length="905" mass="99630">MKITKIIGSLVSSAMLCFSAASQATSPPKPAEAIKYDLWPDTQYDSRIPTHSEVLGYQAGERITSHGDMLRFFEALERAAPERIRIFEYGRSWEGRKLIYAAIGSPENVENLEQFAANMQRLADPRITSKKEAQSLIKTLPASVWLEHGVHGNEISSTDAAMMSAYHLLAATNSPVVDEILANTLVFIDPMQNPDGRTRFLSFYYANAGLSHSGDRLSVDHNEPWPRGRSNHYLFDMNRDWLAVTQPETAGRIKILNHFKPTVVIDLHEMGGDSSYFFVPAADPINPHMSQAQLANNDLIGRNNANYFDQFGFTYFTREVYDAFYPGYGDSWPTFYGASAATYEVGSTRGEVYRTRSGEVIRYKSPVQRHFVASMATAEAVAQNREKILSDFYQYQVDAIETGKKDRAERTFILPAKRDKAGSHRLATLMATHGVEVRQASEGFEACGNDYEAGAYIIDTAQPRGKFVKTTFTRQVDMAEAFIKEQERRRARKLNDEIYDVTAWSLPLLFNIDTDACGREVEVDSIAVSADTPLQGEVINPDASVAYLVPWGDMAAGRFLTAALQAGIKLKSADQAFVLGDKQRFPAGTLIIEKKANSSDIAAKVAGIANKTGATVTGVDSSWVIEGPSFGSRKAVPMTAPNIAMAWDSPTSSLSAGATRFVLERQFHYPVTAIRSDTLARADLSHYQVLILPSGHYGDALGERGASNLRQWVKQGGVLITLADATRFAAQSNIGLLDVKREYIYQEDSSGGAANGSEQDQVDGQLITSKAQLLDIIDSEKQSPDYVAGVLANVEVDQEHWLTAGVNPNVVSLVVGSDIYAPMQLASGKNLAWFADADKVLASGYLWKENQQQLAYKPFLLHQPMGKGMVIGFTQDPTSRAYLDGLNVLFMNSVFRAAAHADPIR</sequence>
<evidence type="ECO:0000256" key="6">
    <source>
        <dbReference type="ARBA" id="ARBA00023049"/>
    </source>
</evidence>
<keyword evidence="6" id="KW-0482">Metalloprotease</keyword>
<keyword evidence="7" id="KW-0732">Signal</keyword>
<dbReference type="InterPro" id="IPR029062">
    <property type="entry name" value="Class_I_gatase-like"/>
</dbReference>
<protein>
    <submittedName>
        <fullName evidence="9">Peptidase M14</fullName>
    </submittedName>
</protein>
<keyword evidence="10" id="KW-1185">Reference proteome</keyword>
<evidence type="ECO:0000256" key="1">
    <source>
        <dbReference type="ARBA" id="ARBA00001947"/>
    </source>
</evidence>
<proteinExistence type="inferred from homology"/>
<evidence type="ECO:0000256" key="4">
    <source>
        <dbReference type="ARBA" id="ARBA00022801"/>
    </source>
</evidence>
<dbReference type="GO" id="GO:0006508">
    <property type="term" value="P:proteolysis"/>
    <property type="evidence" value="ECO:0007669"/>
    <property type="project" value="UniProtKB-KW"/>
</dbReference>